<keyword evidence="7" id="KW-1185">Reference proteome</keyword>
<evidence type="ECO:0000259" key="5">
    <source>
        <dbReference type="Pfam" id="PF00724"/>
    </source>
</evidence>
<dbReference type="CDD" id="cd02933">
    <property type="entry name" value="OYE_like_FMN"/>
    <property type="match status" value="1"/>
</dbReference>
<dbReference type="GO" id="GO:0016628">
    <property type="term" value="F:oxidoreductase activity, acting on the CH-CH group of donors, NAD or NADP as acceptor"/>
    <property type="evidence" value="ECO:0007669"/>
    <property type="project" value="UniProtKB-ARBA"/>
</dbReference>
<dbReference type="EMBL" id="BSXW01000239">
    <property type="protein sequence ID" value="GMF16064.1"/>
    <property type="molecule type" value="Genomic_DNA"/>
</dbReference>
<evidence type="ECO:0000256" key="3">
    <source>
        <dbReference type="ARBA" id="ARBA00023002"/>
    </source>
</evidence>
<evidence type="ECO:0000313" key="7">
    <source>
        <dbReference type="Proteomes" id="UP001165083"/>
    </source>
</evidence>
<accession>A0A9W6WTG0</accession>
<dbReference type="PANTHER" id="PTHR22893:SF91">
    <property type="entry name" value="NADPH DEHYDROGENASE 2-RELATED"/>
    <property type="match status" value="1"/>
</dbReference>
<dbReference type="InterPro" id="IPR013785">
    <property type="entry name" value="Aldolase_TIM"/>
</dbReference>
<organism evidence="6 7">
    <name type="scientific">Phytophthora lilii</name>
    <dbReference type="NCBI Taxonomy" id="2077276"/>
    <lineage>
        <taxon>Eukaryota</taxon>
        <taxon>Sar</taxon>
        <taxon>Stramenopiles</taxon>
        <taxon>Oomycota</taxon>
        <taxon>Peronosporomycetes</taxon>
        <taxon>Peronosporales</taxon>
        <taxon>Peronosporaceae</taxon>
        <taxon>Phytophthora</taxon>
    </lineage>
</organism>
<dbReference type="GO" id="GO:0005829">
    <property type="term" value="C:cytosol"/>
    <property type="evidence" value="ECO:0007669"/>
    <property type="project" value="UniProtKB-ARBA"/>
</dbReference>
<sequence>MQLANSATIAVVAALAFKSADAHGYVSKPAAQFIDPSTSTKYAKTITADVNSAFGGLKWDDSPEANTATFTSSFAKAGYSSLRDMLDQQVTDCANTRTDVSPVDVSGLTVMNWQNDQEQKGFIDSHHGPCEVWIDDTMVDHQDDCVATYGTGYPANVKADFSKCSGDCTLRFYWLALHEPNWQIYKQCVPIVNNSGTQTELQGTVTPAGTTSQTASEGDSGCQNRALRTADDAPTHLTNSAKINWTDNRKRSASSYYSQRATDGGLIITEATNISKQGNGYYGAPGLYTQGQVEAWKPVTKAIHDKGGKVFVQLWHTGRVSHPLNQPNGGLPVSASAISMEAVTSHAVTAEGRKSHVTPRALETDEIPGIVEDYKTATKNALAAGFDGVELHAANGYLLEQFLCDSTNKRTDKYGGSIENRARFLLEAIEGILSVADSSKVAIRLSPYGITFACTDSDPLATYGYVLRKLNDYDLAYVHLVEPYGWHFTGPQVPEGGISPVLRPLYNGVFVAAGGFDRAKAIKNVEEGHDDIIAFGRDFIGSPDLVERLKADKPLNEYNTKTFYPRAWTDPLEEGYIDYPFLQEK</sequence>
<reference evidence="6" key="1">
    <citation type="submission" date="2023-04" db="EMBL/GenBank/DDBJ databases">
        <title>Phytophthora lilii NBRC 32176.</title>
        <authorList>
            <person name="Ichikawa N."/>
            <person name="Sato H."/>
            <person name="Tonouchi N."/>
        </authorList>
    </citation>
    <scope>NUCLEOTIDE SEQUENCE</scope>
    <source>
        <strain evidence="6">NBRC 32176</strain>
    </source>
</reference>
<evidence type="ECO:0000256" key="2">
    <source>
        <dbReference type="ARBA" id="ARBA00005979"/>
    </source>
</evidence>
<feature type="signal peptide" evidence="4">
    <location>
        <begin position="1"/>
        <end position="22"/>
    </location>
</feature>
<comment type="cofactor">
    <cofactor evidence="1">
        <name>FMN</name>
        <dbReference type="ChEBI" id="CHEBI:58210"/>
    </cofactor>
</comment>
<dbReference type="Pfam" id="PF00724">
    <property type="entry name" value="Oxidored_FMN"/>
    <property type="match status" value="1"/>
</dbReference>
<dbReference type="AlphaFoldDB" id="A0A9W6WTG0"/>
<comment type="caution">
    <text evidence="6">The sequence shown here is derived from an EMBL/GenBank/DDBJ whole genome shotgun (WGS) entry which is preliminary data.</text>
</comment>
<dbReference type="GO" id="GO:0010181">
    <property type="term" value="F:FMN binding"/>
    <property type="evidence" value="ECO:0007669"/>
    <property type="project" value="InterPro"/>
</dbReference>
<keyword evidence="4" id="KW-0732">Signal</keyword>
<proteinExistence type="inferred from homology"/>
<dbReference type="InterPro" id="IPR045247">
    <property type="entry name" value="Oye-like"/>
</dbReference>
<keyword evidence="3" id="KW-0560">Oxidoreductase</keyword>
<dbReference type="OrthoDB" id="153600at2759"/>
<dbReference type="Proteomes" id="UP001165083">
    <property type="component" value="Unassembled WGS sequence"/>
</dbReference>
<dbReference type="PANTHER" id="PTHR22893">
    <property type="entry name" value="NADH OXIDOREDUCTASE-RELATED"/>
    <property type="match status" value="1"/>
</dbReference>
<dbReference type="FunFam" id="3.20.20.70:FF:000059">
    <property type="entry name" value="N-ethylmaleimide reductase, FMN-linked"/>
    <property type="match status" value="1"/>
</dbReference>
<evidence type="ECO:0000256" key="4">
    <source>
        <dbReference type="SAM" id="SignalP"/>
    </source>
</evidence>
<dbReference type="SUPFAM" id="SSF51395">
    <property type="entry name" value="FMN-linked oxidoreductases"/>
    <property type="match status" value="1"/>
</dbReference>
<gene>
    <name evidence="6" type="ORF">Plil01_000564400</name>
</gene>
<dbReference type="InterPro" id="IPR001155">
    <property type="entry name" value="OxRdtase_FMN_N"/>
</dbReference>
<name>A0A9W6WTG0_9STRA</name>
<evidence type="ECO:0000313" key="6">
    <source>
        <dbReference type="EMBL" id="GMF16064.1"/>
    </source>
</evidence>
<feature type="domain" description="NADH:flavin oxidoreductase/NADH oxidase N-terminal" evidence="5">
    <location>
        <begin position="252"/>
        <end position="556"/>
    </location>
</feature>
<feature type="chain" id="PRO_5040945877" evidence="4">
    <location>
        <begin position="23"/>
        <end position="585"/>
    </location>
</feature>
<dbReference type="Gene3D" id="3.20.20.70">
    <property type="entry name" value="Aldolase class I"/>
    <property type="match status" value="1"/>
</dbReference>
<evidence type="ECO:0000256" key="1">
    <source>
        <dbReference type="ARBA" id="ARBA00001917"/>
    </source>
</evidence>
<protein>
    <submittedName>
        <fullName evidence="6">Unnamed protein product</fullName>
    </submittedName>
</protein>
<comment type="similarity">
    <text evidence="2">Belongs to the NADH:flavin oxidoreductase/NADH oxidase family.</text>
</comment>